<dbReference type="GO" id="GO:0000976">
    <property type="term" value="F:transcription cis-regulatory region binding"/>
    <property type="evidence" value="ECO:0007669"/>
    <property type="project" value="TreeGrafter"/>
</dbReference>
<dbReference type="EMBL" id="CP013652">
    <property type="protein sequence ID" value="ALS24297.1"/>
    <property type="molecule type" value="Genomic_DNA"/>
</dbReference>
<evidence type="ECO:0000256" key="2">
    <source>
        <dbReference type="ARBA" id="ARBA00023125"/>
    </source>
</evidence>
<evidence type="ECO:0000313" key="6">
    <source>
        <dbReference type="Proteomes" id="UP000061660"/>
    </source>
</evidence>
<dbReference type="PANTHER" id="PTHR30146:SF109">
    <property type="entry name" value="HTH-TYPE TRANSCRIPTIONAL REGULATOR GALS"/>
    <property type="match status" value="1"/>
</dbReference>
<dbReference type="InterPro" id="IPR000843">
    <property type="entry name" value="HTH_LacI"/>
</dbReference>
<keyword evidence="2" id="KW-0238">DNA-binding</keyword>
<name>A0A0U2UDL6_9BACL</name>
<dbReference type="CDD" id="cd01392">
    <property type="entry name" value="HTH_LacI"/>
    <property type="match status" value="1"/>
</dbReference>
<keyword evidence="1" id="KW-0805">Transcription regulation</keyword>
<proteinExistence type="predicted"/>
<evidence type="ECO:0000313" key="5">
    <source>
        <dbReference type="EMBL" id="ALS24297.1"/>
    </source>
</evidence>
<dbReference type="PATRIC" id="fig|162209.4.peg.4229"/>
<dbReference type="STRING" id="162209.IJ22_39850"/>
<keyword evidence="6" id="KW-1185">Reference proteome</keyword>
<dbReference type="SUPFAM" id="SSF53822">
    <property type="entry name" value="Periplasmic binding protein-like I"/>
    <property type="match status" value="1"/>
</dbReference>
<dbReference type="Gene3D" id="1.10.260.40">
    <property type="entry name" value="lambda repressor-like DNA-binding domains"/>
    <property type="match status" value="1"/>
</dbReference>
<dbReference type="Pfam" id="PF00356">
    <property type="entry name" value="LacI"/>
    <property type="match status" value="1"/>
</dbReference>
<dbReference type="KEGG" id="pnp:IJ22_39850"/>
<gene>
    <name evidence="5" type="ORF">IJ22_39850</name>
</gene>
<feature type="domain" description="HTH lacI-type" evidence="4">
    <location>
        <begin position="6"/>
        <end position="60"/>
    </location>
</feature>
<dbReference type="InterPro" id="IPR010982">
    <property type="entry name" value="Lambda_DNA-bd_dom_sf"/>
</dbReference>
<dbReference type="Proteomes" id="UP000061660">
    <property type="component" value="Chromosome"/>
</dbReference>
<evidence type="ECO:0000256" key="3">
    <source>
        <dbReference type="ARBA" id="ARBA00023163"/>
    </source>
</evidence>
<accession>A0A0U2UDL6</accession>
<dbReference type="SUPFAM" id="SSF47413">
    <property type="entry name" value="lambda repressor-like DNA-binding domains"/>
    <property type="match status" value="1"/>
</dbReference>
<protein>
    <submittedName>
        <fullName evidence="5">Transcriptional regulator</fullName>
    </submittedName>
</protein>
<dbReference type="PANTHER" id="PTHR30146">
    <property type="entry name" value="LACI-RELATED TRANSCRIPTIONAL REPRESSOR"/>
    <property type="match status" value="1"/>
</dbReference>
<organism evidence="5 6">
    <name type="scientific">Paenibacillus naphthalenovorans</name>
    <dbReference type="NCBI Taxonomy" id="162209"/>
    <lineage>
        <taxon>Bacteria</taxon>
        <taxon>Bacillati</taxon>
        <taxon>Bacillota</taxon>
        <taxon>Bacilli</taxon>
        <taxon>Bacillales</taxon>
        <taxon>Paenibacillaceae</taxon>
        <taxon>Paenibacillus</taxon>
    </lineage>
</organism>
<dbReference type="PRINTS" id="PR00036">
    <property type="entry name" value="HTHLACI"/>
</dbReference>
<keyword evidence="3" id="KW-0804">Transcription</keyword>
<dbReference type="PROSITE" id="PS50932">
    <property type="entry name" value="HTH_LACI_2"/>
    <property type="match status" value="1"/>
</dbReference>
<dbReference type="Pfam" id="PF13377">
    <property type="entry name" value="Peripla_BP_3"/>
    <property type="match status" value="1"/>
</dbReference>
<dbReference type="AlphaFoldDB" id="A0A0U2UDL6"/>
<dbReference type="InterPro" id="IPR028082">
    <property type="entry name" value="Peripla_BP_I"/>
</dbReference>
<dbReference type="SMART" id="SM00354">
    <property type="entry name" value="HTH_LACI"/>
    <property type="match status" value="1"/>
</dbReference>
<reference evidence="5 6" key="2">
    <citation type="journal article" date="2016" name="Genome Announc.">
        <title>Complete Genome Sequences of Two Interactive Moderate Thermophiles, Paenibacillus napthalenovorans 32O-Y and Paenibacillus sp. 32O-W.</title>
        <authorList>
            <person name="Butler R.R.III."/>
            <person name="Wang J."/>
            <person name="Stark B.C."/>
            <person name="Pombert J.F."/>
        </authorList>
    </citation>
    <scope>NUCLEOTIDE SEQUENCE [LARGE SCALE GENOMIC DNA]</scope>
    <source>
        <strain evidence="5 6">32O-Y</strain>
    </source>
</reference>
<evidence type="ECO:0000259" key="4">
    <source>
        <dbReference type="PROSITE" id="PS50932"/>
    </source>
</evidence>
<evidence type="ECO:0000256" key="1">
    <source>
        <dbReference type="ARBA" id="ARBA00023015"/>
    </source>
</evidence>
<dbReference type="InterPro" id="IPR046335">
    <property type="entry name" value="LacI/GalR-like_sensor"/>
</dbReference>
<reference evidence="6" key="1">
    <citation type="submission" date="2015-12" db="EMBL/GenBank/DDBJ databases">
        <title>Complete genome sequences of two moderately thermophilic Paenibacillus species.</title>
        <authorList>
            <person name="Butler R.III."/>
            <person name="Wang J."/>
            <person name="Stark B.C."/>
            <person name="Pombert J.-F."/>
        </authorList>
    </citation>
    <scope>NUCLEOTIDE SEQUENCE [LARGE SCALE GENOMIC DNA]</scope>
    <source>
        <strain evidence="6">32O-Y</strain>
    </source>
</reference>
<dbReference type="CDD" id="cd06267">
    <property type="entry name" value="PBP1_LacI_sugar_binding-like"/>
    <property type="match status" value="1"/>
</dbReference>
<dbReference type="GO" id="GO:0003700">
    <property type="term" value="F:DNA-binding transcription factor activity"/>
    <property type="evidence" value="ECO:0007669"/>
    <property type="project" value="TreeGrafter"/>
</dbReference>
<dbReference type="PROSITE" id="PS00356">
    <property type="entry name" value="HTH_LACI_1"/>
    <property type="match status" value="1"/>
</dbReference>
<dbReference type="Gene3D" id="3.40.50.2300">
    <property type="match status" value="2"/>
</dbReference>
<sequence length="339" mass="38545">MHMKTQTIKDVARLAGVSIRTVSRVINDDPNVKAETRERILKVVAETGFKANLLAKSLREKKTNTLIAFVDQHRGRFWGAFHNKILHEMMKEAHRLGYRMVISSSSADSYEDNENDGFYLLKHGMADGAVMFDMIENDRRVEYLREKQIPFVILGKDLDHFDTSYVDLDNVAAGYLAAQYLYSKQRSRMLFLLGNPNYIVNKDRSEGIRRFFADRHVSADRWSILYDVSDIGSAYLRTKEALGSPQWPDAIFISGDERAIGVYRAIYERGLRIPEDVAVLGIDKLDMGEYYHPPITTIDQSIPSMAQSALQVLTKQLDTGARAGTRVLISPTICERQSI</sequence>